<reference evidence="1 2" key="1">
    <citation type="journal article" date="2022" name="Hortic Res">
        <title>A haplotype resolved chromosomal level avocado genome allows analysis of novel avocado genes.</title>
        <authorList>
            <person name="Nath O."/>
            <person name="Fletcher S.J."/>
            <person name="Hayward A."/>
            <person name="Shaw L.M."/>
            <person name="Masouleh A.K."/>
            <person name="Furtado A."/>
            <person name="Henry R.J."/>
            <person name="Mitter N."/>
        </authorList>
    </citation>
    <scope>NUCLEOTIDE SEQUENCE [LARGE SCALE GENOMIC DNA]</scope>
    <source>
        <strain evidence="2">cv. Hass</strain>
    </source>
</reference>
<name>A0ACC2L197_PERAE</name>
<comment type="caution">
    <text evidence="1">The sequence shown here is derived from an EMBL/GenBank/DDBJ whole genome shotgun (WGS) entry which is preliminary data.</text>
</comment>
<evidence type="ECO:0000313" key="2">
    <source>
        <dbReference type="Proteomes" id="UP001234297"/>
    </source>
</evidence>
<proteinExistence type="predicted"/>
<keyword evidence="2" id="KW-1185">Reference proteome</keyword>
<protein>
    <submittedName>
        <fullName evidence="1">Uncharacterized protein</fullName>
    </submittedName>
</protein>
<gene>
    <name evidence="1" type="ORF">MRB53_020238</name>
</gene>
<evidence type="ECO:0000313" key="1">
    <source>
        <dbReference type="EMBL" id="KAJ8626931.1"/>
    </source>
</evidence>
<accession>A0ACC2L197</accession>
<dbReference type="Proteomes" id="UP001234297">
    <property type="component" value="Chromosome 6"/>
</dbReference>
<organism evidence="1 2">
    <name type="scientific">Persea americana</name>
    <name type="common">Avocado</name>
    <dbReference type="NCBI Taxonomy" id="3435"/>
    <lineage>
        <taxon>Eukaryota</taxon>
        <taxon>Viridiplantae</taxon>
        <taxon>Streptophyta</taxon>
        <taxon>Embryophyta</taxon>
        <taxon>Tracheophyta</taxon>
        <taxon>Spermatophyta</taxon>
        <taxon>Magnoliopsida</taxon>
        <taxon>Magnoliidae</taxon>
        <taxon>Laurales</taxon>
        <taxon>Lauraceae</taxon>
        <taxon>Persea</taxon>
    </lineage>
</organism>
<dbReference type="EMBL" id="CM056814">
    <property type="protein sequence ID" value="KAJ8626931.1"/>
    <property type="molecule type" value="Genomic_DNA"/>
</dbReference>
<sequence length="116" mass="13264">MRNGNVHFEWFKSLAASSFEDVLVSLTKGWGQQGRDEEEGTTFQAPPSVLVSNTNNSTAKQNILQNPNSLLHWDLRPCFQDEENSSVCNLRLWNCDSICVRHGILFSGTMWEELRF</sequence>